<dbReference type="PANTHER" id="PTHR46481:SF10">
    <property type="entry name" value="ZINC FINGER BED DOMAIN-CONTAINING PROTEIN 39"/>
    <property type="match status" value="1"/>
</dbReference>
<keyword evidence="7" id="KW-0804">Transcription</keyword>
<gene>
    <name evidence="12" type="primary">LOC136080168</name>
</gene>
<keyword evidence="8" id="KW-0539">Nucleus</keyword>
<evidence type="ECO:0000256" key="2">
    <source>
        <dbReference type="ARBA" id="ARBA00022723"/>
    </source>
</evidence>
<dbReference type="Pfam" id="PF05699">
    <property type="entry name" value="Dimer_Tnp_hAT"/>
    <property type="match status" value="1"/>
</dbReference>
<dbReference type="InterPro" id="IPR008906">
    <property type="entry name" value="HATC_C_dom"/>
</dbReference>
<reference evidence="12" key="1">
    <citation type="submission" date="2025-08" db="UniProtKB">
        <authorList>
            <consortium name="RefSeq"/>
        </authorList>
    </citation>
    <scope>IDENTIFICATION</scope>
</reference>
<dbReference type="InterPro" id="IPR003656">
    <property type="entry name" value="Znf_BED"/>
</dbReference>
<dbReference type="SUPFAM" id="SSF57667">
    <property type="entry name" value="beta-beta-alpha zinc fingers"/>
    <property type="match status" value="1"/>
</dbReference>
<comment type="subcellular location">
    <subcellularLocation>
        <location evidence="1">Nucleus</location>
    </subcellularLocation>
</comment>
<organism evidence="11 12">
    <name type="scientific">Hydra vulgaris</name>
    <name type="common">Hydra</name>
    <name type="synonym">Hydra attenuata</name>
    <dbReference type="NCBI Taxonomy" id="6087"/>
    <lineage>
        <taxon>Eukaryota</taxon>
        <taxon>Metazoa</taxon>
        <taxon>Cnidaria</taxon>
        <taxon>Hydrozoa</taxon>
        <taxon>Hydroidolina</taxon>
        <taxon>Anthoathecata</taxon>
        <taxon>Aplanulata</taxon>
        <taxon>Hydridae</taxon>
        <taxon>Hydra</taxon>
    </lineage>
</organism>
<dbReference type="InterPro" id="IPR036236">
    <property type="entry name" value="Znf_C2H2_sf"/>
</dbReference>
<keyword evidence="11" id="KW-1185">Reference proteome</keyword>
<evidence type="ECO:0000256" key="4">
    <source>
        <dbReference type="ARBA" id="ARBA00022833"/>
    </source>
</evidence>
<feature type="domain" description="BED-type" evidence="10">
    <location>
        <begin position="6"/>
        <end position="63"/>
    </location>
</feature>
<evidence type="ECO:0000256" key="7">
    <source>
        <dbReference type="ARBA" id="ARBA00023163"/>
    </source>
</evidence>
<sequence length="629" mass="71652">MTETNVRASELWEHFEDCEPDVDGVLKAKCRLCTNVTLRRKNLSTAALWGHLKSKHKKIAAEVLEKKASRKRQAAIESADILEAGQKLNQCDKGSDSLQSPSNSKKLREESAVSIASFFQPKYSTYDKRQFQFDLDFMRWIVALSMPFSVADHEETKEFFKKQLPRVTVKNSTTFAKFKLPLLYEQIHKQIFTELEQELPEVDGFALTSDMWTSRAKEAYMSLTLHFVNRNFNLIKKVISCKHFPGSHTAVAIAVEIDKQIESLPNVKSECEKVVVHDAAANMRASFPNSSQLSHSLLCADHAINLVLQKAVEGLAPIKVIAPVSTRWNSNAMMIKSILKIQPALEHLQNQKYDFIPTQAELQILAMIFPILELFKELSEKLSADSVPTIHLICGELFRIQHLLTDRVNTSDDLNIQNFATKLLEQLEQRFELCGTKQDLYALSHLLHPSYKGAVLHKMNRFNNINTKLIDSHSSGNNANRQSILEEPNIIDQTDPLEQLVFETNWKDCSSNKTKSNMEEELDKYLAMPSPDPKELDILMWWRNISTSLPLLSKLARKLLCIPVTCASSERVFSVAGGIVTNQRHNLDPENVHMLVFCHSNMAKIKRNLAESIETEEEKKQRGMEKHLQ</sequence>
<evidence type="ECO:0000256" key="3">
    <source>
        <dbReference type="ARBA" id="ARBA00022771"/>
    </source>
</evidence>
<name>A0ABM4BUJ0_HYDVU</name>
<dbReference type="Pfam" id="PF02892">
    <property type="entry name" value="zf-BED"/>
    <property type="match status" value="1"/>
</dbReference>
<dbReference type="GeneID" id="136080168"/>
<evidence type="ECO:0000256" key="5">
    <source>
        <dbReference type="ARBA" id="ARBA00023015"/>
    </source>
</evidence>
<dbReference type="Proteomes" id="UP001652625">
    <property type="component" value="Chromosome 05"/>
</dbReference>
<evidence type="ECO:0000256" key="1">
    <source>
        <dbReference type="ARBA" id="ARBA00004123"/>
    </source>
</evidence>
<keyword evidence="5" id="KW-0805">Transcription regulation</keyword>
<dbReference type="InterPro" id="IPR052035">
    <property type="entry name" value="ZnF_BED_domain_contain"/>
</dbReference>
<dbReference type="SUPFAM" id="SSF53098">
    <property type="entry name" value="Ribonuclease H-like"/>
    <property type="match status" value="1"/>
</dbReference>
<evidence type="ECO:0000256" key="9">
    <source>
        <dbReference type="PROSITE-ProRule" id="PRU00027"/>
    </source>
</evidence>
<protein>
    <submittedName>
        <fullName evidence="12">Uncharacterized protein LOC136080168</fullName>
    </submittedName>
</protein>
<evidence type="ECO:0000256" key="6">
    <source>
        <dbReference type="ARBA" id="ARBA00023125"/>
    </source>
</evidence>
<dbReference type="InterPro" id="IPR012337">
    <property type="entry name" value="RNaseH-like_sf"/>
</dbReference>
<dbReference type="SMART" id="SM00614">
    <property type="entry name" value="ZnF_BED"/>
    <property type="match status" value="1"/>
</dbReference>
<evidence type="ECO:0000256" key="8">
    <source>
        <dbReference type="ARBA" id="ARBA00023242"/>
    </source>
</evidence>
<keyword evidence="3 9" id="KW-0863">Zinc-finger</keyword>
<evidence type="ECO:0000259" key="10">
    <source>
        <dbReference type="PROSITE" id="PS50808"/>
    </source>
</evidence>
<evidence type="ECO:0000313" key="12">
    <source>
        <dbReference type="RefSeq" id="XP_065652853.1"/>
    </source>
</evidence>
<keyword evidence="6" id="KW-0238">DNA-binding</keyword>
<keyword evidence="4" id="KW-0862">Zinc</keyword>
<dbReference type="PANTHER" id="PTHR46481">
    <property type="entry name" value="ZINC FINGER BED DOMAIN-CONTAINING PROTEIN 4"/>
    <property type="match status" value="1"/>
</dbReference>
<dbReference type="PROSITE" id="PS50808">
    <property type="entry name" value="ZF_BED"/>
    <property type="match status" value="1"/>
</dbReference>
<keyword evidence="2" id="KW-0479">Metal-binding</keyword>
<proteinExistence type="predicted"/>
<dbReference type="RefSeq" id="XP_065652853.1">
    <property type="nucleotide sequence ID" value="XM_065796781.1"/>
</dbReference>
<accession>A0ABM4BUJ0</accession>
<evidence type="ECO:0000313" key="11">
    <source>
        <dbReference type="Proteomes" id="UP001652625"/>
    </source>
</evidence>